<evidence type="ECO:0000313" key="2">
    <source>
        <dbReference type="EMBL" id="JAP94909.1"/>
    </source>
</evidence>
<sequence length="758" mass="85481">LLTVIITKQQKVATDTLEFDTKVGNETSYFVQNQLGAFHVLVTHQPISKLLISSPAGNSGALLNFTGDKSPKILSGPTIVEKEKVQIKIKLTVDQQISVALGSIRVIRDPSLKAAQTLKKATEKMSPSSLLTTINNWLNPHWQLSQTNNKATLTIVALNNKDKFQLELEGQEFSVVGNGNGLNQPEFLAFKAGEITITYSSSYAPLTPFDLQEFLKPEALKTYNQLPNTKKKEATQLLNGLRFLSYKEKLLAGSWRFLTYFGRDSLISLRMIAAIVNVEVIEAGIHGMATHLKEDGQISHEEDLGDYAYFDQIELMYKQNLFDKEPEQLFDETNVYNMVDETYLALPLLLDYSYLNGTSLFQSENPSYLPILMNINFILNEASNKDLVPIHQNMHQGDWRDSNPGLGWGIYSMAVNAAHAPAALVAILNLLNQNVWDIAQMKQTAADLQLNDLVAVIENKQILEDLIMKWKDQWKKFLVLTDDFEKKSALQRHRKYVGKNSTAMPYPNGFLALSLSEQEKQIPIIHSDVLFLLLDLNIDEKLIQQVLEPFNVEFPDGLYSEVGNFVSSAAMAPNALIVPNPPDVNGYTTYLEMFNKQRYHGEVVWLFHQVLLKIAIQKQLNRWITPATTILSAKSKKLLQDTLLKQEKVLKIIGSQASELWAWEVVNGKLKQAPYGQSGENHDSNAEQLWSVAGLGPLLWDYMQMSWVQLHVVETVFIIVTSLVVVIGIILGVIYVMKKKRQTQYEEIDLKIGKDEAL</sequence>
<name>A0A146KI29_9EUKA</name>
<feature type="non-terminal residue" evidence="2">
    <location>
        <position position="1"/>
    </location>
</feature>
<accession>A0A146KI29</accession>
<keyword evidence="2" id="KW-0449">Lipoprotein</keyword>
<gene>
    <name evidence="2" type="ORF">TPC1_12263</name>
</gene>
<feature type="transmembrane region" description="Helical" evidence="1">
    <location>
        <begin position="716"/>
        <end position="737"/>
    </location>
</feature>
<organism evidence="2">
    <name type="scientific">Trepomonas sp. PC1</name>
    <dbReference type="NCBI Taxonomy" id="1076344"/>
    <lineage>
        <taxon>Eukaryota</taxon>
        <taxon>Metamonada</taxon>
        <taxon>Diplomonadida</taxon>
        <taxon>Hexamitidae</taxon>
        <taxon>Hexamitinae</taxon>
        <taxon>Trepomonas</taxon>
    </lineage>
</organism>
<reference evidence="2" key="1">
    <citation type="submission" date="2015-07" db="EMBL/GenBank/DDBJ databases">
        <title>Adaptation to a free-living lifestyle via gene acquisitions in the diplomonad Trepomonas sp. PC1.</title>
        <authorList>
            <person name="Xu F."/>
            <person name="Jerlstrom-Hultqvist J."/>
            <person name="Kolisko M."/>
            <person name="Simpson A.G.B."/>
            <person name="Roger A.J."/>
            <person name="Svard S.G."/>
            <person name="Andersson J.O."/>
        </authorList>
    </citation>
    <scope>NUCLEOTIDE SEQUENCE</scope>
    <source>
        <strain evidence="2">PC1</strain>
    </source>
</reference>
<dbReference type="InterPro" id="IPR008928">
    <property type="entry name" value="6-hairpin_glycosidase_sf"/>
</dbReference>
<protein>
    <submittedName>
        <fullName evidence="2">Putative lipoprotein</fullName>
    </submittedName>
</protein>
<keyword evidence="1" id="KW-0472">Membrane</keyword>
<keyword evidence="1" id="KW-1133">Transmembrane helix</keyword>
<dbReference type="GO" id="GO:0005975">
    <property type="term" value="P:carbohydrate metabolic process"/>
    <property type="evidence" value="ECO:0007669"/>
    <property type="project" value="InterPro"/>
</dbReference>
<keyword evidence="1" id="KW-0812">Transmembrane</keyword>
<feature type="non-terminal residue" evidence="2">
    <location>
        <position position="758"/>
    </location>
</feature>
<dbReference type="AlphaFoldDB" id="A0A146KI29"/>
<dbReference type="SUPFAM" id="SSF48208">
    <property type="entry name" value="Six-hairpin glycosidases"/>
    <property type="match status" value="1"/>
</dbReference>
<dbReference type="EMBL" id="GDID01001697">
    <property type="protein sequence ID" value="JAP94909.1"/>
    <property type="molecule type" value="Transcribed_RNA"/>
</dbReference>
<proteinExistence type="predicted"/>
<evidence type="ECO:0000256" key="1">
    <source>
        <dbReference type="SAM" id="Phobius"/>
    </source>
</evidence>